<dbReference type="Pfam" id="PF01728">
    <property type="entry name" value="FtsJ"/>
    <property type="match status" value="1"/>
</dbReference>
<organism evidence="8 9">
    <name type="scientific">Nitrosotalea devaniterrae</name>
    <dbReference type="NCBI Taxonomy" id="1078905"/>
    <lineage>
        <taxon>Archaea</taxon>
        <taxon>Nitrososphaerota</taxon>
        <taxon>Nitrososphaeria</taxon>
        <taxon>Nitrosotaleales</taxon>
        <taxon>Nitrosotaleaceae</taxon>
        <taxon>Nitrosotalea</taxon>
    </lineage>
</organism>
<evidence type="ECO:0000256" key="1">
    <source>
        <dbReference type="ARBA" id="ARBA00022552"/>
    </source>
</evidence>
<feature type="binding site" evidence="5">
    <location>
        <position position="52"/>
    </location>
    <ligand>
        <name>S-adenosyl-L-methionine</name>
        <dbReference type="ChEBI" id="CHEBI:59789"/>
    </ligand>
</feature>
<evidence type="ECO:0000256" key="3">
    <source>
        <dbReference type="ARBA" id="ARBA00022679"/>
    </source>
</evidence>
<comment type="catalytic activity">
    <reaction evidence="5">
        <text>uridine(2552) in 23S rRNA + S-adenosyl-L-methionine = 2'-O-methyluridine(2552) in 23S rRNA + S-adenosyl-L-homocysteine + H(+)</text>
        <dbReference type="Rhea" id="RHEA:42720"/>
        <dbReference type="Rhea" id="RHEA-COMP:10202"/>
        <dbReference type="Rhea" id="RHEA-COMP:10203"/>
        <dbReference type="ChEBI" id="CHEBI:15378"/>
        <dbReference type="ChEBI" id="CHEBI:57856"/>
        <dbReference type="ChEBI" id="CHEBI:59789"/>
        <dbReference type="ChEBI" id="CHEBI:65315"/>
        <dbReference type="ChEBI" id="CHEBI:74478"/>
        <dbReference type="EC" id="2.1.1.166"/>
    </reaction>
</comment>
<comment type="subcellular location">
    <subcellularLocation>
        <location evidence="5">Cytoplasm</location>
    </subcellularLocation>
</comment>
<gene>
    <name evidence="5 8" type="primary">rlmE</name>
    <name evidence="8" type="ORF">NDEV_1683</name>
</gene>
<dbReference type="SUPFAM" id="SSF53335">
    <property type="entry name" value="S-adenosyl-L-methionine-dependent methyltransferases"/>
    <property type="match status" value="1"/>
</dbReference>
<dbReference type="EC" id="2.1.1.166" evidence="5"/>
<evidence type="ECO:0000256" key="6">
    <source>
        <dbReference type="PIRSR" id="PIRSR005461-1"/>
    </source>
</evidence>
<evidence type="ECO:0000256" key="5">
    <source>
        <dbReference type="HAMAP-Rule" id="MF_01547"/>
    </source>
</evidence>
<feature type="domain" description="Ribosomal RNA methyltransferase FtsJ" evidence="7">
    <location>
        <begin position="20"/>
        <end position="195"/>
    </location>
</feature>
<dbReference type="GO" id="GO:0005737">
    <property type="term" value="C:cytoplasm"/>
    <property type="evidence" value="ECO:0007669"/>
    <property type="project" value="UniProtKB-SubCell"/>
</dbReference>
<keyword evidence="9" id="KW-1185">Reference proteome</keyword>
<keyword evidence="4 5" id="KW-0949">S-adenosyl-L-methionine</keyword>
<protein>
    <recommendedName>
        <fullName evidence="5">Ribosomal RNA large subunit methyltransferase E</fullName>
        <ecNumber evidence="5">2.1.1.166</ecNumber>
    </recommendedName>
    <alternativeName>
        <fullName evidence="5">23S rRNA Um2552 methyltransferase</fullName>
    </alternativeName>
    <alternativeName>
        <fullName evidence="5">rRNA (uridine-2'-O-)-methyltransferase</fullName>
    </alternativeName>
</protein>
<sequence length="198" mass="22490">MKLIDARRDLYRRLAHKEGYRSRAAYKLKELNTSYRIIGPGFFVLDLGCAPGGWTQVAHELSGNKGQVMGIDKSFVEEIPEVNLIRGDIEDESVIEQIFEYFGGKVNAVICDLSPTVTGMWDVDHSRQISLNYAASKIMDQVLAKKGNALFKVFDGQYSIEFRDYIRKKFAKVQLRKPQASRKSSSELYYVCLGYLGN</sequence>
<dbReference type="InterPro" id="IPR029063">
    <property type="entry name" value="SAM-dependent_MTases_sf"/>
</dbReference>
<dbReference type="InterPro" id="IPR002877">
    <property type="entry name" value="RNA_MeTrfase_FtsJ_dom"/>
</dbReference>
<feature type="binding site" evidence="5">
    <location>
        <position position="54"/>
    </location>
    <ligand>
        <name>S-adenosyl-L-methionine</name>
        <dbReference type="ChEBI" id="CHEBI:59789"/>
    </ligand>
</feature>
<accession>A0A128A510</accession>
<keyword evidence="5" id="KW-0963">Cytoplasm</keyword>
<dbReference type="PIRSF" id="PIRSF005461">
    <property type="entry name" value="23S_rRNA_mtase"/>
    <property type="match status" value="1"/>
</dbReference>
<feature type="binding site" evidence="5">
    <location>
        <position position="112"/>
    </location>
    <ligand>
        <name>S-adenosyl-L-methionine</name>
        <dbReference type="ChEBI" id="CHEBI:59789"/>
    </ligand>
</feature>
<dbReference type="InterPro" id="IPR015507">
    <property type="entry name" value="rRNA-MeTfrase_E"/>
</dbReference>
<dbReference type="PANTHER" id="PTHR10920">
    <property type="entry name" value="RIBOSOMAL RNA METHYLTRANSFERASE"/>
    <property type="match status" value="1"/>
</dbReference>
<feature type="binding site" evidence="5">
    <location>
        <position position="88"/>
    </location>
    <ligand>
        <name>S-adenosyl-L-methionine</name>
        <dbReference type="ChEBI" id="CHEBI:59789"/>
    </ligand>
</feature>
<evidence type="ECO:0000256" key="4">
    <source>
        <dbReference type="ARBA" id="ARBA00022691"/>
    </source>
</evidence>
<feature type="binding site" evidence="5">
    <location>
        <position position="72"/>
    </location>
    <ligand>
        <name>S-adenosyl-L-methionine</name>
        <dbReference type="ChEBI" id="CHEBI:59789"/>
    </ligand>
</feature>
<evidence type="ECO:0000256" key="2">
    <source>
        <dbReference type="ARBA" id="ARBA00022603"/>
    </source>
</evidence>
<comment type="function">
    <text evidence="5">Specifically methylates the uridine in position 2552 of 23S rRNA at the 2'-O position of the ribose in the fully assembled 50S ribosomal subunit.</text>
</comment>
<dbReference type="EMBL" id="LN890280">
    <property type="protein sequence ID" value="CUR52445.1"/>
    <property type="molecule type" value="Genomic_DNA"/>
</dbReference>
<keyword evidence="1 5" id="KW-0698">rRNA processing</keyword>
<reference evidence="9" key="1">
    <citation type="submission" date="2015-10" db="EMBL/GenBank/DDBJ databases">
        <authorList>
            <person name="Lehtovirta-Morley L.E."/>
            <person name="Vieille C."/>
        </authorList>
    </citation>
    <scope>NUCLEOTIDE SEQUENCE [LARGE SCALE GENOMIC DNA]</scope>
</reference>
<evidence type="ECO:0000259" key="7">
    <source>
        <dbReference type="Pfam" id="PF01728"/>
    </source>
</evidence>
<keyword evidence="3 5" id="KW-0808">Transferase</keyword>
<feature type="active site" description="Proton acceptor" evidence="5 6">
    <location>
        <position position="152"/>
    </location>
</feature>
<evidence type="ECO:0000313" key="8">
    <source>
        <dbReference type="EMBL" id="CUR52445.1"/>
    </source>
</evidence>
<dbReference type="GO" id="GO:0008650">
    <property type="term" value="F:rRNA (uridine-2'-O-)-methyltransferase activity"/>
    <property type="evidence" value="ECO:0007669"/>
    <property type="project" value="UniProtKB-UniRule"/>
</dbReference>
<evidence type="ECO:0000313" key="9">
    <source>
        <dbReference type="Proteomes" id="UP000196239"/>
    </source>
</evidence>
<comment type="similarity">
    <text evidence="5">Belongs to the class I-like SAM-binding methyltransferase superfamily. RNA methyltransferase RlmE family.</text>
</comment>
<dbReference type="InterPro" id="IPR050082">
    <property type="entry name" value="RNA_methyltr_RlmE"/>
</dbReference>
<keyword evidence="2 5" id="KW-0489">Methyltransferase</keyword>
<dbReference type="AlphaFoldDB" id="A0A128A510"/>
<dbReference type="Gene3D" id="3.40.50.150">
    <property type="entry name" value="Vaccinia Virus protein VP39"/>
    <property type="match status" value="1"/>
</dbReference>
<dbReference type="PANTHER" id="PTHR10920:SF13">
    <property type="entry name" value="PRE-RRNA 2'-O-RIBOSE RNA METHYLTRANSFERASE FTSJ3"/>
    <property type="match status" value="1"/>
</dbReference>
<name>A0A128A510_9ARCH</name>
<proteinExistence type="inferred from homology"/>
<dbReference type="HAMAP" id="MF_01547">
    <property type="entry name" value="RNA_methyltr_E"/>
    <property type="match status" value="1"/>
</dbReference>
<dbReference type="KEGG" id="ndv:NDEV_1683"/>
<dbReference type="Proteomes" id="UP000196239">
    <property type="component" value="Chromosome 1"/>
</dbReference>